<comment type="caution">
    <text evidence="2">The sequence shown here is derived from an EMBL/GenBank/DDBJ whole genome shotgun (WGS) entry which is preliminary data.</text>
</comment>
<dbReference type="Pfam" id="PF06114">
    <property type="entry name" value="Peptidase_M78"/>
    <property type="match status" value="1"/>
</dbReference>
<proteinExistence type="predicted"/>
<name>A0ABW5S5D0_9BACL</name>
<dbReference type="InterPro" id="IPR010359">
    <property type="entry name" value="IrrE_HExxH"/>
</dbReference>
<gene>
    <name evidence="2" type="ORF">ACFSUE_15115</name>
</gene>
<evidence type="ECO:0000313" key="3">
    <source>
        <dbReference type="Proteomes" id="UP001597399"/>
    </source>
</evidence>
<reference evidence="3" key="1">
    <citation type="journal article" date="2019" name="Int. J. Syst. Evol. Microbiol.">
        <title>The Global Catalogue of Microorganisms (GCM) 10K type strain sequencing project: providing services to taxonomists for standard genome sequencing and annotation.</title>
        <authorList>
            <consortium name="The Broad Institute Genomics Platform"/>
            <consortium name="The Broad Institute Genome Sequencing Center for Infectious Disease"/>
            <person name="Wu L."/>
            <person name="Ma J."/>
        </authorList>
    </citation>
    <scope>NUCLEOTIDE SEQUENCE [LARGE SCALE GENOMIC DNA]</scope>
    <source>
        <strain evidence="3">TISTR 2466</strain>
    </source>
</reference>
<feature type="domain" description="IrrE N-terminal-like" evidence="1">
    <location>
        <begin position="50"/>
        <end position="144"/>
    </location>
</feature>
<protein>
    <submittedName>
        <fullName evidence="2">ImmA/IrrE family metallo-endopeptidase</fullName>
    </submittedName>
</protein>
<evidence type="ECO:0000313" key="2">
    <source>
        <dbReference type="EMBL" id="MFD2694944.1"/>
    </source>
</evidence>
<keyword evidence="3" id="KW-1185">Reference proteome</keyword>
<dbReference type="EMBL" id="JBHUMQ010000034">
    <property type="protein sequence ID" value="MFD2694944.1"/>
    <property type="molecule type" value="Genomic_DNA"/>
</dbReference>
<organism evidence="2 3">
    <name type="scientific">Sporolactobacillus shoreicorticis</name>
    <dbReference type="NCBI Taxonomy" id="1923877"/>
    <lineage>
        <taxon>Bacteria</taxon>
        <taxon>Bacillati</taxon>
        <taxon>Bacillota</taxon>
        <taxon>Bacilli</taxon>
        <taxon>Bacillales</taxon>
        <taxon>Sporolactobacillaceae</taxon>
        <taxon>Sporolactobacillus</taxon>
    </lineage>
</organism>
<dbReference type="RefSeq" id="WP_253064525.1">
    <property type="nucleotide sequence ID" value="NZ_JAMXWM010000031.1"/>
</dbReference>
<evidence type="ECO:0000259" key="1">
    <source>
        <dbReference type="Pfam" id="PF06114"/>
    </source>
</evidence>
<accession>A0ABW5S5D0</accession>
<dbReference type="Proteomes" id="UP001597399">
    <property type="component" value="Unassembled WGS sequence"/>
</dbReference>
<sequence>MDFPYTPTPFERWVSDTLINAGILSPSDICAEKICSAFGIEYTAHFGIAGSKTTDDGSYIVTDKRLHRPEQHEQFMHELGHVLRHYGDQTNMPDMFRKYQECDAEVFAMYAAIPLHMIDFSRPYSYQSLANEFNVTPRLALKRIENITQKIIWEQNQQQMICEPKAVPYDISQKSAETQRIMNQLKSQLQQKGESYEFKSLL</sequence>